<evidence type="ECO:0000256" key="2">
    <source>
        <dbReference type="SAM" id="MobiDB-lite"/>
    </source>
</evidence>
<dbReference type="STRING" id="915059.NH26_14030"/>
<keyword evidence="3" id="KW-0472">Membrane</keyword>
<comment type="caution">
    <text evidence="4">The sequence shown here is derived from an EMBL/GenBank/DDBJ whole genome shotgun (WGS) entry which is preliminary data.</text>
</comment>
<reference evidence="4 5" key="1">
    <citation type="journal article" date="2012" name="Int. J. Syst. Evol. Microbiol.">
        <title>Flammeovirga pacifica sp. nov., isolated from deep-sea sediment.</title>
        <authorList>
            <person name="Xu H."/>
            <person name="Fu Y."/>
            <person name="Yang N."/>
            <person name="Ding Z."/>
            <person name="Lai Q."/>
            <person name="Zeng R."/>
        </authorList>
    </citation>
    <scope>NUCLEOTIDE SEQUENCE [LARGE SCALE GENOMIC DNA]</scope>
    <source>
        <strain evidence="5">DSM 24597 / LMG 26175 / WPAGA1</strain>
    </source>
</reference>
<keyword evidence="3" id="KW-1133">Transmembrane helix</keyword>
<evidence type="ECO:0000256" key="3">
    <source>
        <dbReference type="SAM" id="Phobius"/>
    </source>
</evidence>
<dbReference type="Proteomes" id="UP000179797">
    <property type="component" value="Unassembled WGS sequence"/>
</dbReference>
<feature type="transmembrane region" description="Helical" evidence="3">
    <location>
        <begin position="6"/>
        <end position="26"/>
    </location>
</feature>
<evidence type="ECO:0000256" key="1">
    <source>
        <dbReference type="SAM" id="Coils"/>
    </source>
</evidence>
<feature type="compositionally biased region" description="Basic and acidic residues" evidence="2">
    <location>
        <begin position="152"/>
        <end position="172"/>
    </location>
</feature>
<name>A0A1S1Z2I3_FLAPC</name>
<dbReference type="RefSeq" id="WP_044229020.1">
    <property type="nucleotide sequence ID" value="NZ_JRYR02000001.1"/>
</dbReference>
<evidence type="ECO:0000313" key="5">
    <source>
        <dbReference type="Proteomes" id="UP000179797"/>
    </source>
</evidence>
<evidence type="ECO:0000313" key="4">
    <source>
        <dbReference type="EMBL" id="OHX67383.1"/>
    </source>
</evidence>
<protein>
    <submittedName>
        <fullName evidence="4">Uncharacterized protein</fullName>
    </submittedName>
</protein>
<gene>
    <name evidence="4" type="ORF">NH26_14030</name>
</gene>
<keyword evidence="3" id="KW-0812">Transmembrane</keyword>
<dbReference type="AlphaFoldDB" id="A0A1S1Z2I3"/>
<keyword evidence="1" id="KW-0175">Coiled coil</keyword>
<proteinExistence type="predicted"/>
<accession>A0A1S1Z2I3</accession>
<dbReference type="EMBL" id="JRYR02000001">
    <property type="protein sequence ID" value="OHX67383.1"/>
    <property type="molecule type" value="Genomic_DNA"/>
</dbReference>
<feature type="region of interest" description="Disordered" evidence="2">
    <location>
        <begin position="150"/>
        <end position="172"/>
    </location>
</feature>
<keyword evidence="5" id="KW-1185">Reference proteome</keyword>
<sequence>MMDFFLNKLLAPMIMFGISTLYTLYVQRRGEKERDKLKKQEEILKKNIESMRENVEEFSLDAINISKFSEAIHDELFRHRKERESRQINPIDFKPISFDSVNQKAKSPYTIDAPFKKNFQNAIEQINNENDRMLEWANNLIENSNKFLNATDEEKKELRREAREAREAREKE</sequence>
<organism evidence="4 5">
    <name type="scientific">Flammeovirga pacifica</name>
    <dbReference type="NCBI Taxonomy" id="915059"/>
    <lineage>
        <taxon>Bacteria</taxon>
        <taxon>Pseudomonadati</taxon>
        <taxon>Bacteroidota</taxon>
        <taxon>Cytophagia</taxon>
        <taxon>Cytophagales</taxon>
        <taxon>Flammeovirgaceae</taxon>
        <taxon>Flammeovirga</taxon>
    </lineage>
</organism>
<feature type="coiled-coil region" evidence="1">
    <location>
        <begin position="27"/>
        <end position="61"/>
    </location>
</feature>